<name>A0A843X373_COLES</name>
<dbReference type="AlphaFoldDB" id="A0A843X373"/>
<accession>A0A843X373</accession>
<proteinExistence type="predicted"/>
<dbReference type="Proteomes" id="UP000652761">
    <property type="component" value="Unassembled WGS sequence"/>
</dbReference>
<feature type="region of interest" description="Disordered" evidence="1">
    <location>
        <begin position="96"/>
        <end position="142"/>
    </location>
</feature>
<evidence type="ECO:0000256" key="1">
    <source>
        <dbReference type="SAM" id="MobiDB-lite"/>
    </source>
</evidence>
<evidence type="ECO:0000313" key="3">
    <source>
        <dbReference type="Proteomes" id="UP000652761"/>
    </source>
</evidence>
<reference evidence="2" key="1">
    <citation type="submission" date="2017-07" db="EMBL/GenBank/DDBJ databases">
        <title>Taro Niue Genome Assembly and Annotation.</title>
        <authorList>
            <person name="Atibalentja N."/>
            <person name="Keating K."/>
            <person name="Fields C.J."/>
        </authorList>
    </citation>
    <scope>NUCLEOTIDE SEQUENCE</scope>
    <source>
        <strain evidence="2">Niue_2</strain>
        <tissue evidence="2">Leaf</tissue>
    </source>
</reference>
<feature type="region of interest" description="Disordered" evidence="1">
    <location>
        <begin position="1"/>
        <end position="20"/>
    </location>
</feature>
<comment type="caution">
    <text evidence="2">The sequence shown here is derived from an EMBL/GenBank/DDBJ whole genome shotgun (WGS) entry which is preliminary data.</text>
</comment>
<gene>
    <name evidence="2" type="ORF">Taro_046977</name>
</gene>
<feature type="compositionally biased region" description="Basic and acidic residues" evidence="1">
    <location>
        <begin position="1"/>
        <end position="10"/>
    </location>
</feature>
<dbReference type="EMBL" id="NMUH01005937">
    <property type="protein sequence ID" value="MQM14048.1"/>
    <property type="molecule type" value="Genomic_DNA"/>
</dbReference>
<evidence type="ECO:0000313" key="2">
    <source>
        <dbReference type="EMBL" id="MQM14048.1"/>
    </source>
</evidence>
<sequence>MEDNYPRPDPRPGQSFRGLHDTTDWREWACKQIEDWEHQGRRVRSDAESNDTYLQALALKYGVRVYRGMRRQVDVANEIASLRALLHSVVQDRDAAGREVEQLGSSGELPVGSSRPTGECSEEGRGGAFGVGRDGKYGIDLK</sequence>
<protein>
    <submittedName>
        <fullName evidence="2">Uncharacterized protein</fullName>
    </submittedName>
</protein>
<organism evidence="2 3">
    <name type="scientific">Colocasia esculenta</name>
    <name type="common">Wild taro</name>
    <name type="synonym">Arum esculentum</name>
    <dbReference type="NCBI Taxonomy" id="4460"/>
    <lineage>
        <taxon>Eukaryota</taxon>
        <taxon>Viridiplantae</taxon>
        <taxon>Streptophyta</taxon>
        <taxon>Embryophyta</taxon>
        <taxon>Tracheophyta</taxon>
        <taxon>Spermatophyta</taxon>
        <taxon>Magnoliopsida</taxon>
        <taxon>Liliopsida</taxon>
        <taxon>Araceae</taxon>
        <taxon>Aroideae</taxon>
        <taxon>Colocasieae</taxon>
        <taxon>Colocasia</taxon>
    </lineage>
</organism>
<keyword evidence="3" id="KW-1185">Reference proteome</keyword>
<feature type="compositionally biased region" description="Basic and acidic residues" evidence="1">
    <location>
        <begin position="133"/>
        <end position="142"/>
    </location>
</feature>